<evidence type="ECO:0000313" key="2">
    <source>
        <dbReference type="Proteomes" id="UP000234752"/>
    </source>
</evidence>
<dbReference type="EMBL" id="CP025611">
    <property type="protein sequence ID" value="AUN30126.1"/>
    <property type="molecule type" value="Genomic_DNA"/>
</dbReference>
<reference evidence="1 2" key="1">
    <citation type="submission" date="2017-12" db="EMBL/GenBank/DDBJ databases">
        <title>Genomes of bacteria within cyanobacterial aggregates.</title>
        <authorList>
            <person name="Cai H."/>
        </authorList>
    </citation>
    <scope>NUCLEOTIDE SEQUENCE [LARGE SCALE GENOMIC DNA]</scope>
    <source>
        <strain evidence="1 2">TH16</strain>
    </source>
</reference>
<proteinExistence type="predicted"/>
<keyword evidence="2" id="KW-1185">Reference proteome</keyword>
<organism evidence="1 2">
    <name type="scientific">Niveispirillum cyanobacteriorum</name>
    <dbReference type="NCBI Taxonomy" id="1612173"/>
    <lineage>
        <taxon>Bacteria</taxon>
        <taxon>Pseudomonadati</taxon>
        <taxon>Pseudomonadota</taxon>
        <taxon>Alphaproteobacteria</taxon>
        <taxon>Rhodospirillales</taxon>
        <taxon>Azospirillaceae</taxon>
        <taxon>Niveispirillum</taxon>
    </lineage>
</organism>
<gene>
    <name evidence="1" type="ORF">C0V82_07690</name>
</gene>
<dbReference type="Proteomes" id="UP000234752">
    <property type="component" value="Chromosome eg_1"/>
</dbReference>
<protein>
    <submittedName>
        <fullName evidence="1">Uncharacterized protein</fullName>
    </submittedName>
</protein>
<dbReference type="AlphaFoldDB" id="A0A2K9NC54"/>
<dbReference type="RefSeq" id="WP_102111829.1">
    <property type="nucleotide sequence ID" value="NZ_BMGN01000002.1"/>
</dbReference>
<accession>A0A2K9NC54</accession>
<evidence type="ECO:0000313" key="1">
    <source>
        <dbReference type="EMBL" id="AUN30126.1"/>
    </source>
</evidence>
<dbReference type="KEGG" id="ncb:C0V82_07690"/>
<sequence>MGAALPPRQRLTRTVVVGLVSILALLSIMLMADLVIALGAEACGHPDANSNCYPWSPHAEGPIEGAWNYHSKSLYLFAGGVHLTFVVTAMLTMIRWRNLRGILVAVCLLGTHGVAHAWADQAIGSRTDIIELSDLPKLL</sequence>
<name>A0A2K9NC54_9PROT</name>